<protein>
    <submittedName>
        <fullName evidence="3">Lipase (Class 3) family protein</fullName>
    </submittedName>
</protein>
<keyword evidence="1" id="KW-0732">Signal</keyword>
<dbReference type="Proteomes" id="UP000318447">
    <property type="component" value="Unassembled WGS sequence"/>
</dbReference>
<dbReference type="PANTHER" id="PTHR45856">
    <property type="entry name" value="ALPHA/BETA-HYDROLASES SUPERFAMILY PROTEIN"/>
    <property type="match status" value="1"/>
</dbReference>
<dbReference type="InterPro" id="IPR029058">
    <property type="entry name" value="AB_hydrolase_fold"/>
</dbReference>
<organism evidence="3 4">
    <name type="scientific">Leishmania donovani</name>
    <dbReference type="NCBI Taxonomy" id="5661"/>
    <lineage>
        <taxon>Eukaryota</taxon>
        <taxon>Discoba</taxon>
        <taxon>Euglenozoa</taxon>
        <taxon>Kinetoplastea</taxon>
        <taxon>Metakinetoplastina</taxon>
        <taxon>Trypanosomatida</taxon>
        <taxon>Trypanosomatidae</taxon>
        <taxon>Leishmaniinae</taxon>
        <taxon>Leishmania</taxon>
    </lineage>
</organism>
<dbReference type="InterPro" id="IPR002921">
    <property type="entry name" value="Fungal_lipase-type"/>
</dbReference>
<proteinExistence type="predicted"/>
<evidence type="ECO:0000259" key="2">
    <source>
        <dbReference type="Pfam" id="PF01764"/>
    </source>
</evidence>
<comment type="caution">
    <text evidence="3">The sequence shown here is derived from an EMBL/GenBank/DDBJ whole genome shotgun (WGS) entry which is preliminary data.</text>
</comment>
<dbReference type="SUPFAM" id="SSF53474">
    <property type="entry name" value="alpha/beta-Hydrolases"/>
    <property type="match status" value="1"/>
</dbReference>
<name>A0A504X6E2_LEIDO</name>
<dbReference type="VEuPathDB" id="TriTrypDB:LDHU3_31.1300"/>
<accession>A0A504X6E2</accession>
<feature type="domain" description="Fungal lipase-type" evidence="2">
    <location>
        <begin position="97"/>
        <end position="241"/>
    </location>
</feature>
<feature type="chain" id="PRO_5021503880" evidence="1">
    <location>
        <begin position="27"/>
        <end position="284"/>
    </location>
</feature>
<dbReference type="Gene3D" id="3.40.50.1820">
    <property type="entry name" value="alpha/beta hydrolase"/>
    <property type="match status" value="1"/>
</dbReference>
<gene>
    <name evidence="3" type="ORF">CGC21_11870</name>
</gene>
<dbReference type="EMBL" id="RHLC01000006">
    <property type="protein sequence ID" value="TPP42689.1"/>
    <property type="molecule type" value="Genomic_DNA"/>
</dbReference>
<dbReference type="VEuPathDB" id="TriTrypDB:LdBPK_310870.1"/>
<dbReference type="PANTHER" id="PTHR45856:SF25">
    <property type="entry name" value="FUNGAL LIPASE-LIKE DOMAIN-CONTAINING PROTEIN"/>
    <property type="match status" value="1"/>
</dbReference>
<dbReference type="CDD" id="cd00519">
    <property type="entry name" value="Lipase_3"/>
    <property type="match status" value="1"/>
</dbReference>
<dbReference type="InterPro" id="IPR051218">
    <property type="entry name" value="Sec_MonoDiacylglyc_Lipase"/>
</dbReference>
<evidence type="ECO:0000313" key="4">
    <source>
        <dbReference type="Proteomes" id="UP000318447"/>
    </source>
</evidence>
<feature type="signal peptide" evidence="1">
    <location>
        <begin position="1"/>
        <end position="26"/>
    </location>
</feature>
<dbReference type="VEuPathDB" id="TriTrypDB:LdCL_310014600"/>
<reference evidence="4" key="1">
    <citation type="submission" date="2019-02" db="EMBL/GenBank/DDBJ databases">
        <title>FDA dAtabase for Regulatory Grade micrObial Sequences (FDA-ARGOS): Supporting development and validation of Infectious Disease Dx tests.</title>
        <authorList>
            <person name="Duncan R."/>
            <person name="Fisher C."/>
            <person name="Tallon L."/>
            <person name="Sadzewicz L."/>
            <person name="Sengamalay N."/>
            <person name="Ott S."/>
            <person name="Godinez A."/>
            <person name="Nagaraj S."/>
            <person name="Vavikolanu K."/>
            <person name="Nadendla S."/>
            <person name="Aluvathingal J."/>
            <person name="Sichtig H."/>
        </authorList>
    </citation>
    <scope>NUCLEOTIDE SEQUENCE [LARGE SCALE GENOMIC DNA]</scope>
    <source>
        <strain evidence="4">FDAARGOS_361</strain>
    </source>
</reference>
<evidence type="ECO:0000256" key="1">
    <source>
        <dbReference type="SAM" id="SignalP"/>
    </source>
</evidence>
<evidence type="ECO:0000313" key="3">
    <source>
        <dbReference type="EMBL" id="TPP42689.1"/>
    </source>
</evidence>
<dbReference type="GO" id="GO:0006629">
    <property type="term" value="P:lipid metabolic process"/>
    <property type="evidence" value="ECO:0007669"/>
    <property type="project" value="InterPro"/>
</dbReference>
<sequence>MYRVPPTLRAVCGVCAVLCVQLASEAVTQKPYSFHEAWRAHFFSRASYCDMRRVQSWTCSSACGSVAAFELTAVMNHIITGAGGFVGVDHATQQIAVAFRGTGNIQSILAGINVLLAKYDKSSSCGSRCEVHNGFYASYMSLRQQTRDAVLKLIRKGPTYEILATGHSLGGAMALLAAADLQERLNNLESSSDLKPVPVYTFGAPRVGNAAFAEWVDSLLAKGAKYRITHAGDPVVLVPARTWGYVHSTSEVFYKTRSNHSCDVQRLARSGGLKVHPRNVLSWA</sequence>
<dbReference type="Pfam" id="PF01764">
    <property type="entry name" value="Lipase_3"/>
    <property type="match status" value="1"/>
</dbReference>
<dbReference type="AlphaFoldDB" id="A0A504X6E2"/>